<organism evidence="2 3">
    <name type="scientific">Hydrogenophaga aromaticivorans</name>
    <dbReference type="NCBI Taxonomy" id="2610898"/>
    <lineage>
        <taxon>Bacteria</taxon>
        <taxon>Pseudomonadati</taxon>
        <taxon>Pseudomonadota</taxon>
        <taxon>Betaproteobacteria</taxon>
        <taxon>Burkholderiales</taxon>
        <taxon>Comamonadaceae</taxon>
        <taxon>Hydrogenophaga</taxon>
    </lineage>
</organism>
<sequence>MKNVPPDFSSGADSGSRSPLGFLQSLLGSIRPPDWVVDELQNRLVLFLNHVLMQEPQAQERLKRQKGKPVRVQWGDFHLTLAATPAGLLERPVAGAQPELTVTLTQTSPFALAQSVIAGDKPGVDIQGDVQLAAEVAWLVDNVRWELEEDLSRVVGDATAHTLSRFARAGAQAVKAFAARLPEGFPPRPPFASPVGSAPEAAAPAANAGTPGGGGGAA</sequence>
<dbReference type="AlphaFoldDB" id="A0A7Y8GTB0"/>
<dbReference type="EMBL" id="VYGV01000003">
    <property type="protein sequence ID" value="NWF44036.1"/>
    <property type="molecule type" value="Genomic_DNA"/>
</dbReference>
<keyword evidence="3" id="KW-1185">Reference proteome</keyword>
<gene>
    <name evidence="2" type="ORF">F3K02_02045</name>
</gene>
<reference evidence="2 3" key="1">
    <citation type="submission" date="2019-09" db="EMBL/GenBank/DDBJ databases">
        <title>Hydrogenophaga aromatica sp. nov., isolated from a para-xylene-degrading enrichment culture.</title>
        <authorList>
            <person name="Tancsics A."/>
            <person name="Banerjee S."/>
        </authorList>
    </citation>
    <scope>NUCLEOTIDE SEQUENCE [LARGE SCALE GENOMIC DNA]</scope>
    <source>
        <strain evidence="2 3">D2P1</strain>
    </source>
</reference>
<evidence type="ECO:0000313" key="2">
    <source>
        <dbReference type="EMBL" id="NWF44036.1"/>
    </source>
</evidence>
<protein>
    <recommendedName>
        <fullName evidence="4">Ubiquinone biosynthesis protein UbiJ</fullName>
    </recommendedName>
</protein>
<feature type="region of interest" description="Disordered" evidence="1">
    <location>
        <begin position="185"/>
        <end position="218"/>
    </location>
</feature>
<comment type="caution">
    <text evidence="2">The sequence shown here is derived from an EMBL/GenBank/DDBJ whole genome shotgun (WGS) entry which is preliminary data.</text>
</comment>
<proteinExistence type="predicted"/>
<evidence type="ECO:0000256" key="1">
    <source>
        <dbReference type="SAM" id="MobiDB-lite"/>
    </source>
</evidence>
<dbReference type="Proteomes" id="UP000545507">
    <property type="component" value="Unassembled WGS sequence"/>
</dbReference>
<feature type="compositionally biased region" description="Low complexity" evidence="1">
    <location>
        <begin position="193"/>
        <end position="209"/>
    </location>
</feature>
<dbReference type="RefSeq" id="WP_177132826.1">
    <property type="nucleotide sequence ID" value="NZ_VYGV01000003.1"/>
</dbReference>
<evidence type="ECO:0000313" key="3">
    <source>
        <dbReference type="Proteomes" id="UP000545507"/>
    </source>
</evidence>
<evidence type="ECO:0008006" key="4">
    <source>
        <dbReference type="Google" id="ProtNLM"/>
    </source>
</evidence>
<accession>A0A7Y8GTB0</accession>
<name>A0A7Y8GTB0_9BURK</name>